<feature type="transmembrane region" description="Helical" evidence="4">
    <location>
        <begin position="46"/>
        <end position="68"/>
    </location>
</feature>
<evidence type="ECO:0000259" key="5">
    <source>
        <dbReference type="Pfam" id="PF00884"/>
    </source>
</evidence>
<keyword evidence="4" id="KW-1133">Transmembrane helix</keyword>
<comment type="similarity">
    <text evidence="1">Belongs to the sulfatase family.</text>
</comment>
<feature type="transmembrane region" description="Helical" evidence="4">
    <location>
        <begin position="114"/>
        <end position="132"/>
    </location>
</feature>
<feature type="region of interest" description="Disordered" evidence="3">
    <location>
        <begin position="247"/>
        <end position="266"/>
    </location>
</feature>
<keyword evidence="4" id="KW-0472">Membrane</keyword>
<evidence type="ECO:0000256" key="2">
    <source>
        <dbReference type="ARBA" id="ARBA00022801"/>
    </source>
</evidence>
<reference evidence="6 7" key="1">
    <citation type="submission" date="2019-02" db="EMBL/GenBank/DDBJ databases">
        <title>Deep-cultivation of Planctomycetes and their phenomic and genomic characterization uncovers novel biology.</title>
        <authorList>
            <person name="Wiegand S."/>
            <person name="Jogler M."/>
            <person name="Boedeker C."/>
            <person name="Pinto D."/>
            <person name="Vollmers J."/>
            <person name="Rivas-Marin E."/>
            <person name="Kohn T."/>
            <person name="Peeters S.H."/>
            <person name="Heuer A."/>
            <person name="Rast P."/>
            <person name="Oberbeckmann S."/>
            <person name="Bunk B."/>
            <person name="Jeske O."/>
            <person name="Meyerdierks A."/>
            <person name="Storesund J.E."/>
            <person name="Kallscheuer N."/>
            <person name="Luecker S."/>
            <person name="Lage O.M."/>
            <person name="Pohl T."/>
            <person name="Merkel B.J."/>
            <person name="Hornburger P."/>
            <person name="Mueller R.-W."/>
            <person name="Bruemmer F."/>
            <person name="Labrenz M."/>
            <person name="Spormann A.M."/>
            <person name="Op den Camp H."/>
            <person name="Overmann J."/>
            <person name="Amann R."/>
            <person name="Jetten M.S.M."/>
            <person name="Mascher T."/>
            <person name="Medema M.H."/>
            <person name="Devos D.P."/>
            <person name="Kaster A.-K."/>
            <person name="Ovreas L."/>
            <person name="Rohde M."/>
            <person name="Galperin M.Y."/>
            <person name="Jogler C."/>
        </authorList>
    </citation>
    <scope>NUCLEOTIDE SEQUENCE [LARGE SCALE GENOMIC DNA]</scope>
    <source>
        <strain evidence="6 7">ElP</strain>
    </source>
</reference>
<evidence type="ECO:0000256" key="4">
    <source>
        <dbReference type="SAM" id="Phobius"/>
    </source>
</evidence>
<protein>
    <submittedName>
        <fullName evidence="6">Sulfatase</fullName>
    </submittedName>
</protein>
<feature type="transmembrane region" description="Helical" evidence="4">
    <location>
        <begin position="144"/>
        <end position="167"/>
    </location>
</feature>
<organism evidence="6 7">
    <name type="scientific">Tautonia plasticadhaerens</name>
    <dbReference type="NCBI Taxonomy" id="2527974"/>
    <lineage>
        <taxon>Bacteria</taxon>
        <taxon>Pseudomonadati</taxon>
        <taxon>Planctomycetota</taxon>
        <taxon>Planctomycetia</taxon>
        <taxon>Isosphaerales</taxon>
        <taxon>Isosphaeraceae</taxon>
        <taxon>Tautonia</taxon>
    </lineage>
</organism>
<accession>A0A518GVA3</accession>
<dbReference type="Pfam" id="PF00884">
    <property type="entry name" value="Sulfatase"/>
    <property type="match status" value="1"/>
</dbReference>
<evidence type="ECO:0000313" key="6">
    <source>
        <dbReference type="EMBL" id="QDV32512.1"/>
    </source>
</evidence>
<keyword evidence="4" id="KW-0812">Transmembrane</keyword>
<dbReference type="SUPFAM" id="SSF53649">
    <property type="entry name" value="Alkaline phosphatase-like"/>
    <property type="match status" value="1"/>
</dbReference>
<dbReference type="InterPro" id="IPR050738">
    <property type="entry name" value="Sulfatase"/>
</dbReference>
<sequence>MALRRFGSAFLVALSVMTLLFSRQIGSHLTRNSTFFMHWERADGAAVVLTIILVAGVLAAVAELLAALRWTRGLRIYDHLLLLLLASGLLSIIQPLLLHNPEPFNDPLRHTNSVLFQLAWIVVAAIIGFSLGHPGSRLTRYAKNACLCISPVFAILSLQLLTLPSWGPSWEPRPRFREAGRSAQPIFVFVFDGLSYERMTQDGEIRPEFGNLRDLASRSLVFRRAESPASTTLFSMAGIIHQEETGRTFSQDRQEGRHHPTAPWTRAASSPSLFELARHQDYQTALVGYYLPYRKLLGDALDYCVSQPVLRKGDRLIEKMALVCVRNLQYGTDPISPRLYYKLIRPINSRHWYDVNQDVLDETLGVLDQAPSNTLLLSHFPIPHRPYVFKPDGTYFGHADAGYDTLGPSQPEGYERSLLYVDQIVGQLTQRLRDADRFDDATIVITADHGAHFLGVQDTDDRHVPLIIKLPGQGSSHMIDEPMANYRIRPIIERALRGDASPEAVLELVRDAPPGSGIPAAKAPPHRPPDPTRQPTRG</sequence>
<evidence type="ECO:0000256" key="1">
    <source>
        <dbReference type="ARBA" id="ARBA00008779"/>
    </source>
</evidence>
<dbReference type="InterPro" id="IPR000917">
    <property type="entry name" value="Sulfatase_N"/>
</dbReference>
<feature type="transmembrane region" description="Helical" evidence="4">
    <location>
        <begin position="80"/>
        <end position="98"/>
    </location>
</feature>
<dbReference type="Proteomes" id="UP000317835">
    <property type="component" value="Chromosome"/>
</dbReference>
<feature type="domain" description="Sulfatase N-terminal" evidence="5">
    <location>
        <begin position="187"/>
        <end position="483"/>
    </location>
</feature>
<dbReference type="Gene3D" id="3.40.720.10">
    <property type="entry name" value="Alkaline Phosphatase, subunit A"/>
    <property type="match status" value="1"/>
</dbReference>
<proteinExistence type="inferred from homology"/>
<evidence type="ECO:0000256" key="3">
    <source>
        <dbReference type="SAM" id="MobiDB-lite"/>
    </source>
</evidence>
<keyword evidence="2" id="KW-0378">Hydrolase</keyword>
<dbReference type="InterPro" id="IPR017850">
    <property type="entry name" value="Alkaline_phosphatase_core_sf"/>
</dbReference>
<dbReference type="PANTHER" id="PTHR42693:SF53">
    <property type="entry name" value="ENDO-4-O-SULFATASE"/>
    <property type="match status" value="1"/>
</dbReference>
<dbReference type="RefSeq" id="WP_145266657.1">
    <property type="nucleotide sequence ID" value="NZ_CP036426.1"/>
</dbReference>
<feature type="compositionally biased region" description="Basic and acidic residues" evidence="3">
    <location>
        <begin position="247"/>
        <end position="258"/>
    </location>
</feature>
<feature type="region of interest" description="Disordered" evidence="3">
    <location>
        <begin position="510"/>
        <end position="538"/>
    </location>
</feature>
<gene>
    <name evidence="6" type="ORF">ElP_03450</name>
</gene>
<dbReference type="GO" id="GO:0004065">
    <property type="term" value="F:arylsulfatase activity"/>
    <property type="evidence" value="ECO:0007669"/>
    <property type="project" value="TreeGrafter"/>
</dbReference>
<keyword evidence="7" id="KW-1185">Reference proteome</keyword>
<dbReference type="KEGG" id="tpla:ElP_03450"/>
<dbReference type="EMBL" id="CP036426">
    <property type="protein sequence ID" value="QDV32512.1"/>
    <property type="molecule type" value="Genomic_DNA"/>
</dbReference>
<name>A0A518GVA3_9BACT</name>
<dbReference type="OrthoDB" id="103158at2"/>
<dbReference type="AlphaFoldDB" id="A0A518GVA3"/>
<dbReference type="PANTHER" id="PTHR42693">
    <property type="entry name" value="ARYLSULFATASE FAMILY MEMBER"/>
    <property type="match status" value="1"/>
</dbReference>
<evidence type="ECO:0000313" key="7">
    <source>
        <dbReference type="Proteomes" id="UP000317835"/>
    </source>
</evidence>